<dbReference type="Proteomes" id="UP000253782">
    <property type="component" value="Unassembled WGS sequence"/>
</dbReference>
<name>A0A369USN4_9GAMM</name>
<dbReference type="AlphaFoldDB" id="A0A369USN4"/>
<protein>
    <submittedName>
        <fullName evidence="1">Uncharacterized protein</fullName>
    </submittedName>
</protein>
<dbReference type="OrthoDB" id="6001268at2"/>
<dbReference type="EMBL" id="QQAH01000001">
    <property type="protein sequence ID" value="RDD83762.1"/>
    <property type="molecule type" value="Genomic_DNA"/>
</dbReference>
<accession>A0A369USN4</accession>
<keyword evidence="2" id="KW-1185">Reference proteome</keyword>
<evidence type="ECO:0000313" key="1">
    <source>
        <dbReference type="EMBL" id="RDD83762.1"/>
    </source>
</evidence>
<reference evidence="1 2" key="1">
    <citation type="submission" date="2018-07" db="EMBL/GenBank/DDBJ databases">
        <title>Dyella tabacisoli L4-6T, whole genome shotgun sequence.</title>
        <authorList>
            <person name="Zhou X.-K."/>
            <person name="Li W.-J."/>
            <person name="Duan Y.-Q."/>
        </authorList>
    </citation>
    <scope>NUCLEOTIDE SEQUENCE [LARGE SCALE GENOMIC DNA]</scope>
    <source>
        <strain evidence="1 2">L4-6</strain>
    </source>
</reference>
<proteinExistence type="predicted"/>
<comment type="caution">
    <text evidence="1">The sequence shown here is derived from an EMBL/GenBank/DDBJ whole genome shotgun (WGS) entry which is preliminary data.</text>
</comment>
<sequence length="135" mass="14460">MCGNAWAQPTTAVSTGLGQAWPNAPDVSSSPRWHVYVFERDGIRFVQVNDLNGTVRGAFATVQGEFLALPIGKDSQYISTPQHQLDVSAQSPVEEVYKDSSIKVLLTPQINGKVQLNAVVLDCTGLDCSGGGRVN</sequence>
<evidence type="ECO:0000313" key="2">
    <source>
        <dbReference type="Proteomes" id="UP000253782"/>
    </source>
</evidence>
<gene>
    <name evidence="1" type="ORF">DVJ77_02605</name>
</gene>
<organism evidence="1 2">
    <name type="scientific">Dyella tabacisoli</name>
    <dbReference type="NCBI Taxonomy" id="2282381"/>
    <lineage>
        <taxon>Bacteria</taxon>
        <taxon>Pseudomonadati</taxon>
        <taxon>Pseudomonadota</taxon>
        <taxon>Gammaproteobacteria</taxon>
        <taxon>Lysobacterales</taxon>
        <taxon>Rhodanobacteraceae</taxon>
        <taxon>Dyella</taxon>
    </lineage>
</organism>